<dbReference type="PANTHER" id="PTHR43709">
    <property type="entry name" value="ACONITATE ISOMERASE-RELATED"/>
    <property type="match status" value="1"/>
</dbReference>
<dbReference type="InterPro" id="IPR047687">
    <property type="entry name" value="OMA_tautomer-like"/>
</dbReference>
<comment type="similarity">
    <text evidence="1">Belongs to the PrpF family.</text>
</comment>
<comment type="caution">
    <text evidence="3">The sequence shown here is derived from an EMBL/GenBank/DDBJ whole genome shotgun (WGS) entry which is preliminary data.</text>
</comment>
<name>A0ABR9IRQ6_RHIVS</name>
<accession>A0ABR9IRQ6</accession>
<dbReference type="SUPFAM" id="SSF54506">
    <property type="entry name" value="Diaminopimelate epimerase-like"/>
    <property type="match status" value="2"/>
</dbReference>
<proteinExistence type="inferred from homology"/>
<dbReference type="InterPro" id="IPR007400">
    <property type="entry name" value="PrpF-like"/>
</dbReference>
<dbReference type="Proteomes" id="UP000620262">
    <property type="component" value="Unassembled WGS sequence"/>
</dbReference>
<evidence type="ECO:0000313" key="3">
    <source>
        <dbReference type="EMBL" id="MBE1505823.1"/>
    </source>
</evidence>
<sequence>MNDLLSIPCVLMRGGTSKGPFFLAADLPTDPAARDQVLLSVMGSGHPLQIDGIGGGNPITSKVAIIGRSTVPGVHVDYLFAQVRVDQQIVDTSPNCGNMLAAVGPFAIEAGLVAVSGETTIVRINNVNTGKVIEAEVPTPYGKVAYLGDAAIDGVPGRAAPIALTFMDAAGARTGRLFPTGAPIENINGVDVTCIDCAMPMILMEAEAFGVSGYETSAELNANSALLQRMEAVRLSAGELMGMGDVREQVTPKPVLVSRPRNGGALNVRYFMPHECHPSLATTGAVGIATACISEGTVASHLVGVRTPPIILSLEHPSGSLDVKLQQRDGKIVAGILRTARRLFEGRVFAKPVKNLICAA</sequence>
<organism evidence="3 4">
    <name type="scientific">Rhizobium viscosum</name>
    <name type="common">Arthrobacter viscosus</name>
    <dbReference type="NCBI Taxonomy" id="1673"/>
    <lineage>
        <taxon>Bacteria</taxon>
        <taxon>Pseudomonadati</taxon>
        <taxon>Pseudomonadota</taxon>
        <taxon>Alphaproteobacteria</taxon>
        <taxon>Hyphomicrobiales</taxon>
        <taxon>Rhizobiaceae</taxon>
        <taxon>Rhizobium/Agrobacterium group</taxon>
        <taxon>Rhizobium</taxon>
    </lineage>
</organism>
<keyword evidence="4" id="KW-1185">Reference proteome</keyword>
<dbReference type="EMBL" id="JADBEC010000001">
    <property type="protein sequence ID" value="MBE1505823.1"/>
    <property type="molecule type" value="Genomic_DNA"/>
</dbReference>
<evidence type="ECO:0000313" key="4">
    <source>
        <dbReference type="Proteomes" id="UP000620262"/>
    </source>
</evidence>
<dbReference type="Gene3D" id="3.10.310.10">
    <property type="entry name" value="Diaminopimelate Epimerase, Chain A, domain 1"/>
    <property type="match status" value="2"/>
</dbReference>
<evidence type="ECO:0000256" key="1">
    <source>
        <dbReference type="ARBA" id="ARBA00007673"/>
    </source>
</evidence>
<gene>
    <name evidence="3" type="ORF">H4W29_003004</name>
</gene>
<dbReference type="RefSeq" id="WP_192729619.1">
    <property type="nucleotide sequence ID" value="NZ_BAAAVL010000005.1"/>
</dbReference>
<keyword evidence="2" id="KW-0413">Isomerase</keyword>
<reference evidence="3 4" key="1">
    <citation type="submission" date="2020-10" db="EMBL/GenBank/DDBJ databases">
        <title>Sequencing the genomes of 1000 actinobacteria strains.</title>
        <authorList>
            <person name="Klenk H.-P."/>
        </authorList>
    </citation>
    <scope>NUCLEOTIDE SEQUENCE [LARGE SCALE GENOMIC DNA]</scope>
    <source>
        <strain evidence="3 4">DSM 7307</strain>
    </source>
</reference>
<dbReference type="Pfam" id="PF04303">
    <property type="entry name" value="PrpF"/>
    <property type="match status" value="1"/>
</dbReference>
<evidence type="ECO:0000256" key="2">
    <source>
        <dbReference type="ARBA" id="ARBA00023235"/>
    </source>
</evidence>
<dbReference type="NCBIfam" id="NF033377">
    <property type="entry name" value="OMA_tautomer"/>
    <property type="match status" value="1"/>
</dbReference>
<protein>
    <submittedName>
        <fullName evidence="3">2-methylaconitate cis-trans-isomerase PrpF</fullName>
    </submittedName>
</protein>
<dbReference type="PANTHER" id="PTHR43709:SF3">
    <property type="entry name" value="ISOMERASE YBHH-RELATED"/>
    <property type="match status" value="1"/>
</dbReference>